<dbReference type="KEGG" id="nal:B005_3570"/>
<protein>
    <submittedName>
        <fullName evidence="2">Uncharacterized protein</fullName>
    </submittedName>
</protein>
<feature type="compositionally biased region" description="Basic residues" evidence="1">
    <location>
        <begin position="25"/>
        <end position="39"/>
    </location>
</feature>
<dbReference type="STRING" id="1205910.B005_3570"/>
<dbReference type="PATRIC" id="fig|1205910.3.peg.3377"/>
<dbReference type="AlphaFoldDB" id="J7L8H4"/>
<organism evidence="2 3">
    <name type="scientific">Nocardiopsis alba (strain ATCC BAA-2165 / BE74)</name>
    <dbReference type="NCBI Taxonomy" id="1205910"/>
    <lineage>
        <taxon>Bacteria</taxon>
        <taxon>Bacillati</taxon>
        <taxon>Actinomycetota</taxon>
        <taxon>Actinomycetes</taxon>
        <taxon>Streptosporangiales</taxon>
        <taxon>Nocardiopsidaceae</taxon>
        <taxon>Nocardiopsis</taxon>
    </lineage>
</organism>
<dbReference type="HOGENOM" id="CLU_2955942_0_0_11"/>
<gene>
    <name evidence="2" type="ordered locus">B005_3570</name>
</gene>
<accession>J7L8H4</accession>
<reference evidence="2 3" key="1">
    <citation type="journal article" date="2012" name="J. Bacteriol.">
        <title>Whole-Genome Sequence of Nocardiopsis alba Strain ATCC BAA-2165, Associated with Honeybees.</title>
        <authorList>
            <person name="Qiao J."/>
            <person name="Chen L."/>
            <person name="Li Y."/>
            <person name="Wang J."/>
            <person name="Zhang W."/>
            <person name="Chen S."/>
        </authorList>
    </citation>
    <scope>NUCLEOTIDE SEQUENCE [LARGE SCALE GENOMIC DNA]</scope>
    <source>
        <strain evidence="3">ATCC BAA-2165 / BE74</strain>
    </source>
</reference>
<evidence type="ECO:0000313" key="2">
    <source>
        <dbReference type="EMBL" id="AFR08981.1"/>
    </source>
</evidence>
<name>J7L8H4_NOCAA</name>
<proteinExistence type="predicted"/>
<evidence type="ECO:0000313" key="3">
    <source>
        <dbReference type="Proteomes" id="UP000003779"/>
    </source>
</evidence>
<dbReference type="Proteomes" id="UP000003779">
    <property type="component" value="Chromosome"/>
</dbReference>
<dbReference type="EMBL" id="CP003788">
    <property type="protein sequence ID" value="AFR08981.1"/>
    <property type="molecule type" value="Genomic_DNA"/>
</dbReference>
<evidence type="ECO:0000256" key="1">
    <source>
        <dbReference type="SAM" id="MobiDB-lite"/>
    </source>
</evidence>
<sequence length="59" mass="6620">MDVHLAAVGPHLVGTTLAHPPRLSVPRRRPCRRERRARGRAGSSEHRAEKEMDPESART</sequence>
<reference evidence="3" key="2">
    <citation type="submission" date="2012-08" db="EMBL/GenBank/DDBJ databases">
        <title>Whole-genome sequence of Nocardiopsis alba strain ATCC BAA-2165 associated with honeybees.</title>
        <authorList>
            <person name="Qiao J."/>
            <person name="Chen L."/>
            <person name="Li Y."/>
            <person name="Wang J."/>
            <person name="Zhang W."/>
            <person name="Chen S."/>
        </authorList>
    </citation>
    <scope>NUCLEOTIDE SEQUENCE [LARGE SCALE GENOMIC DNA]</scope>
    <source>
        <strain evidence="3">ATCC BAA-2165 / BE74</strain>
    </source>
</reference>
<feature type="region of interest" description="Disordered" evidence="1">
    <location>
        <begin position="1"/>
        <end position="59"/>
    </location>
</feature>
<feature type="compositionally biased region" description="Basic and acidic residues" evidence="1">
    <location>
        <begin position="43"/>
        <end position="59"/>
    </location>
</feature>